<comment type="caution">
    <text evidence="1">The sequence shown here is derived from an EMBL/GenBank/DDBJ whole genome shotgun (WGS) entry which is preliminary data.</text>
</comment>
<accession>A0A9D2NT41</accession>
<proteinExistence type="predicted"/>
<protein>
    <submittedName>
        <fullName evidence="1">Uncharacterized protein</fullName>
    </submittedName>
</protein>
<sequence>MNEVKSVLETHKEKRVWFYLRDEEAKARFKEELVSLNAAWVDGSRFEQEHHVSSFMAVHPDRQVAFVSFLCWKIGSTPDYRDVITRIDYKKLIQHEDCLMTE</sequence>
<dbReference type="Proteomes" id="UP000823896">
    <property type="component" value="Unassembled WGS sequence"/>
</dbReference>
<evidence type="ECO:0000313" key="2">
    <source>
        <dbReference type="Proteomes" id="UP000823896"/>
    </source>
</evidence>
<gene>
    <name evidence="1" type="ORF">H9702_07970</name>
</gene>
<organism evidence="1 2">
    <name type="scientific">Candidatus Merdibacter merdavium</name>
    <dbReference type="NCBI Taxonomy" id="2838692"/>
    <lineage>
        <taxon>Bacteria</taxon>
        <taxon>Bacillati</taxon>
        <taxon>Bacillota</taxon>
        <taxon>Erysipelotrichia</taxon>
        <taxon>Erysipelotrichales</taxon>
        <taxon>Erysipelotrichaceae</taxon>
        <taxon>Merdibacter</taxon>
    </lineage>
</organism>
<reference evidence="1" key="2">
    <citation type="submission" date="2021-04" db="EMBL/GenBank/DDBJ databases">
        <authorList>
            <person name="Gilroy R."/>
        </authorList>
    </citation>
    <scope>NUCLEOTIDE SEQUENCE</scope>
    <source>
        <strain evidence="1">CHK187-11901</strain>
    </source>
</reference>
<dbReference type="EMBL" id="DWWM01000051">
    <property type="protein sequence ID" value="HJC37046.1"/>
    <property type="molecule type" value="Genomic_DNA"/>
</dbReference>
<dbReference type="AlphaFoldDB" id="A0A9D2NT41"/>
<reference evidence="1" key="1">
    <citation type="journal article" date="2021" name="PeerJ">
        <title>Extensive microbial diversity within the chicken gut microbiome revealed by metagenomics and culture.</title>
        <authorList>
            <person name="Gilroy R."/>
            <person name="Ravi A."/>
            <person name="Getino M."/>
            <person name="Pursley I."/>
            <person name="Horton D.L."/>
            <person name="Alikhan N.F."/>
            <person name="Baker D."/>
            <person name="Gharbi K."/>
            <person name="Hall N."/>
            <person name="Watson M."/>
            <person name="Adriaenssens E.M."/>
            <person name="Foster-Nyarko E."/>
            <person name="Jarju S."/>
            <person name="Secka A."/>
            <person name="Antonio M."/>
            <person name="Oren A."/>
            <person name="Chaudhuri R.R."/>
            <person name="La Ragione R."/>
            <person name="Hildebrand F."/>
            <person name="Pallen M.J."/>
        </authorList>
    </citation>
    <scope>NUCLEOTIDE SEQUENCE</scope>
    <source>
        <strain evidence="1">CHK187-11901</strain>
    </source>
</reference>
<name>A0A9D2NT41_9FIRM</name>
<evidence type="ECO:0000313" key="1">
    <source>
        <dbReference type="EMBL" id="HJC37046.1"/>
    </source>
</evidence>